<dbReference type="EMBL" id="QZEI01000150">
    <property type="protein sequence ID" value="RLV57761.1"/>
    <property type="molecule type" value="Genomic_DNA"/>
</dbReference>
<dbReference type="PANTHER" id="PTHR38978:SF2">
    <property type="entry name" value="DUF2787 DOMAIN-CONTAINING PROTEIN"/>
    <property type="match status" value="1"/>
</dbReference>
<protein>
    <submittedName>
        <fullName evidence="1">DUF2787 domain-containing protein</fullName>
    </submittedName>
</protein>
<dbReference type="InterPro" id="IPR021248">
    <property type="entry name" value="DUF2787"/>
</dbReference>
<dbReference type="Proteomes" id="UP000281474">
    <property type="component" value="Unassembled WGS sequence"/>
</dbReference>
<comment type="caution">
    <text evidence="1">The sequence shown here is derived from an EMBL/GenBank/DDBJ whole genome shotgun (WGS) entry which is preliminary data.</text>
</comment>
<gene>
    <name evidence="1" type="ORF">D5018_20840</name>
</gene>
<organism evidence="1 2">
    <name type="scientific">Parashewanella curva</name>
    <dbReference type="NCBI Taxonomy" id="2338552"/>
    <lineage>
        <taxon>Bacteria</taxon>
        <taxon>Pseudomonadati</taxon>
        <taxon>Pseudomonadota</taxon>
        <taxon>Gammaproteobacteria</taxon>
        <taxon>Alteromonadales</taxon>
        <taxon>Shewanellaceae</taxon>
        <taxon>Parashewanella</taxon>
    </lineage>
</organism>
<dbReference type="Pfam" id="PF10980">
    <property type="entry name" value="DUF2787"/>
    <property type="match status" value="1"/>
</dbReference>
<dbReference type="OrthoDB" id="5589278at2"/>
<name>A0A3L8PQU3_9GAMM</name>
<sequence length="133" mass="15349">MHNINKDLPLSVSDTLLESFALLLNDAKSNQVTINFRDPDYSAGAGGFHPVEVMLEKRGCEWHLCYITDFCYVGAGGQYELAKELDFDFQAGMFQSLFCYEPIEKARDMYQVWENNFLSYWKGMEVFEVMISN</sequence>
<evidence type="ECO:0000313" key="1">
    <source>
        <dbReference type="EMBL" id="RLV57761.1"/>
    </source>
</evidence>
<reference evidence="1 2" key="1">
    <citation type="submission" date="2018-09" db="EMBL/GenBank/DDBJ databases">
        <title>Phylogeny of the Shewanellaceae, and recommendation for two new genera, Pseudoshewanella and Parashewanella.</title>
        <authorList>
            <person name="Wang G."/>
        </authorList>
    </citation>
    <scope>NUCLEOTIDE SEQUENCE [LARGE SCALE GENOMIC DNA]</scope>
    <source>
        <strain evidence="1 2">C51</strain>
    </source>
</reference>
<dbReference type="RefSeq" id="WP_121840896.1">
    <property type="nucleotide sequence ID" value="NZ_ML014899.1"/>
</dbReference>
<accession>A0A3L8PQU3</accession>
<dbReference type="Gene3D" id="3.10.450.430">
    <property type="entry name" value="Protein of unknown function DUF2787"/>
    <property type="match status" value="1"/>
</dbReference>
<evidence type="ECO:0000313" key="2">
    <source>
        <dbReference type="Proteomes" id="UP000281474"/>
    </source>
</evidence>
<dbReference type="AlphaFoldDB" id="A0A3L8PQU3"/>
<dbReference type="PANTHER" id="PTHR38978">
    <property type="entry name" value="DUF2787 DOMAIN-CONTAINING PROTEIN"/>
    <property type="match status" value="1"/>
</dbReference>
<keyword evidence="2" id="KW-1185">Reference proteome</keyword>
<proteinExistence type="predicted"/>